<evidence type="ECO:0000256" key="1">
    <source>
        <dbReference type="SAM" id="MobiDB-lite"/>
    </source>
</evidence>
<sequence>MGRGRGRGKKQTTVRSHEDKGSSGEEVVPAKKRRGRPQTCFASKIDQADVENFVEQVDADQEEAGDAKLKNSAAAGGPKRGRLLKGRSNIAIEDTNSTVRLSSDESTRTNGFTQIGSRRKNKPRRASEAGLECKEKPKEMPDDVLIGTEPKKEKHYVRSLSCRGKKIDSDQQAMTPLTKSLIVGRMGVSGVRAEDARCRKREDVETATKKSEESDTESEEEEQTRTESSTIEKQGPIIINLVPQFDFVFELLTESGNFHRT</sequence>
<evidence type="ECO:0000313" key="2">
    <source>
        <dbReference type="EMBL" id="ONM17533.1"/>
    </source>
</evidence>
<feature type="region of interest" description="Disordered" evidence="1">
    <location>
        <begin position="1"/>
        <end position="38"/>
    </location>
</feature>
<feature type="region of interest" description="Disordered" evidence="1">
    <location>
        <begin position="192"/>
        <end position="234"/>
    </location>
</feature>
<dbReference type="PANTHER" id="PTHR34055:SF5">
    <property type="entry name" value="ZINC FINGER BED DOMAIN-CONTAINING PROTEIN DAYSLEEPER"/>
    <property type="match status" value="1"/>
</dbReference>
<dbReference type="eggNOG" id="ENOG502S23Q">
    <property type="taxonomic scope" value="Eukaryota"/>
</dbReference>
<feature type="non-terminal residue" evidence="2">
    <location>
        <position position="261"/>
    </location>
</feature>
<gene>
    <name evidence="2" type="ORF">ZEAMMB73_Zm00001d003706</name>
</gene>
<dbReference type="InParanoid" id="A0A1D6EB00"/>
<dbReference type="EMBL" id="CM007648">
    <property type="protein sequence ID" value="ONM17533.1"/>
    <property type="molecule type" value="Genomic_DNA"/>
</dbReference>
<feature type="compositionally biased region" description="Basic residues" evidence="1">
    <location>
        <begin position="1"/>
        <end position="12"/>
    </location>
</feature>
<dbReference type="PaxDb" id="4577-GRMZM2G173218_P01"/>
<name>A0A1D6EB00_MAIZE</name>
<organism evidence="2">
    <name type="scientific">Zea mays</name>
    <name type="common">Maize</name>
    <dbReference type="NCBI Taxonomy" id="4577"/>
    <lineage>
        <taxon>Eukaryota</taxon>
        <taxon>Viridiplantae</taxon>
        <taxon>Streptophyta</taxon>
        <taxon>Embryophyta</taxon>
        <taxon>Tracheophyta</taxon>
        <taxon>Spermatophyta</taxon>
        <taxon>Magnoliopsida</taxon>
        <taxon>Liliopsida</taxon>
        <taxon>Poales</taxon>
        <taxon>Poaceae</taxon>
        <taxon>PACMAD clade</taxon>
        <taxon>Panicoideae</taxon>
        <taxon>Andropogonodae</taxon>
        <taxon>Andropogoneae</taxon>
        <taxon>Tripsacinae</taxon>
        <taxon>Zea</taxon>
    </lineage>
</organism>
<reference evidence="2" key="1">
    <citation type="submission" date="2015-12" db="EMBL/GenBank/DDBJ databases">
        <title>Update maize B73 reference genome by single molecule sequencing technologies.</title>
        <authorList>
            <consortium name="Maize Genome Sequencing Project"/>
            <person name="Ware D."/>
        </authorList>
    </citation>
    <scope>NUCLEOTIDE SEQUENCE [LARGE SCALE GENOMIC DNA]</scope>
    <source>
        <tissue evidence="2">Seedling</tissue>
    </source>
</reference>
<protein>
    <submittedName>
        <fullName evidence="2">Uncharacterized protein</fullName>
    </submittedName>
</protein>
<proteinExistence type="predicted"/>
<feature type="region of interest" description="Disordered" evidence="1">
    <location>
        <begin position="95"/>
        <end position="144"/>
    </location>
</feature>
<feature type="compositionally biased region" description="Basic and acidic residues" evidence="1">
    <location>
        <begin position="192"/>
        <end position="213"/>
    </location>
</feature>
<dbReference type="PANTHER" id="PTHR34055">
    <property type="entry name" value="OS09G0491596 PROTEIN"/>
    <property type="match status" value="1"/>
</dbReference>
<feature type="region of interest" description="Disordered" evidence="1">
    <location>
        <begin position="61"/>
        <end position="82"/>
    </location>
</feature>
<dbReference type="FunCoup" id="A0A1D6EB00">
    <property type="interactions" value="2617"/>
</dbReference>
<accession>A0A1D6EB00</accession>
<dbReference type="AlphaFoldDB" id="A0A1D6EB00"/>
<feature type="compositionally biased region" description="Basic and acidic residues" evidence="1">
    <location>
        <begin position="125"/>
        <end position="141"/>
    </location>
</feature>